<name>A0A1I3HXH4_9SPIR</name>
<keyword evidence="9 17" id="KW-0671">Queuosine biosynthesis</keyword>
<dbReference type="HAMAP" id="MF_02089">
    <property type="entry name" value="QueH"/>
    <property type="match status" value="1"/>
</dbReference>
<keyword evidence="7 17" id="KW-0819">tRNA processing</keyword>
<dbReference type="GO" id="GO:0052693">
    <property type="term" value="F:epoxyqueuosine reductase activity"/>
    <property type="evidence" value="ECO:0007669"/>
    <property type="project" value="UniProtKB-UniRule"/>
</dbReference>
<dbReference type="Pfam" id="PF02677">
    <property type="entry name" value="QueH"/>
    <property type="match status" value="1"/>
</dbReference>
<evidence type="ECO:0000256" key="6">
    <source>
        <dbReference type="ARBA" id="ARBA00022485"/>
    </source>
</evidence>
<dbReference type="UniPathway" id="UPA00392"/>
<evidence type="ECO:0000256" key="9">
    <source>
        <dbReference type="ARBA" id="ARBA00022785"/>
    </source>
</evidence>
<dbReference type="OrthoDB" id="9801033at2"/>
<evidence type="ECO:0000256" key="12">
    <source>
        <dbReference type="ARBA" id="ARBA00023014"/>
    </source>
</evidence>
<evidence type="ECO:0000256" key="17">
    <source>
        <dbReference type="HAMAP-Rule" id="MF_02089"/>
    </source>
</evidence>
<keyword evidence="12 17" id="KW-0411">Iron-sulfur</keyword>
<evidence type="ECO:0000256" key="1">
    <source>
        <dbReference type="ARBA" id="ARBA00002268"/>
    </source>
</evidence>
<feature type="binding site" evidence="17">
    <location>
        <position position="33"/>
    </location>
    <ligand>
        <name>[4Fe-4S] cluster</name>
        <dbReference type="ChEBI" id="CHEBI:49883"/>
    </ligand>
</feature>
<comment type="similarity">
    <text evidence="3 17">Belongs to the QueH family.</text>
</comment>
<feature type="disulfide bond" description="Redox-active" evidence="17">
    <location>
        <begin position="217"/>
        <end position="219"/>
    </location>
</feature>
<evidence type="ECO:0000256" key="16">
    <source>
        <dbReference type="ARBA" id="ARBA00047415"/>
    </source>
</evidence>
<comment type="function">
    <text evidence="1 17">Catalyzes the conversion of epoxyqueuosine (oQ) to queuosine (Q), which is a hypermodified base found in the wobble positions of tRNA(Asp), tRNA(Asn), tRNA(His) and tRNA(Tyr).</text>
</comment>
<keyword evidence="8 17" id="KW-0479">Metal-binding</keyword>
<comment type="catalytic activity">
    <reaction evidence="16 17">
        <text>epoxyqueuosine(34) in tRNA + AH2 = queuosine(34) in tRNA + A + H2O</text>
        <dbReference type="Rhea" id="RHEA:32159"/>
        <dbReference type="Rhea" id="RHEA-COMP:18571"/>
        <dbReference type="Rhea" id="RHEA-COMP:18582"/>
        <dbReference type="ChEBI" id="CHEBI:13193"/>
        <dbReference type="ChEBI" id="CHEBI:15377"/>
        <dbReference type="ChEBI" id="CHEBI:17499"/>
        <dbReference type="ChEBI" id="CHEBI:194431"/>
        <dbReference type="ChEBI" id="CHEBI:194443"/>
        <dbReference type="EC" id="1.17.99.6"/>
    </reaction>
</comment>
<dbReference type="RefSeq" id="WP_074929740.1">
    <property type="nucleotide sequence ID" value="NZ_FORI01000001.1"/>
</dbReference>
<evidence type="ECO:0000256" key="4">
    <source>
        <dbReference type="ARBA" id="ARBA00012622"/>
    </source>
</evidence>
<evidence type="ECO:0000256" key="2">
    <source>
        <dbReference type="ARBA" id="ARBA00004691"/>
    </source>
</evidence>
<proteinExistence type="inferred from homology"/>
<dbReference type="Proteomes" id="UP000182737">
    <property type="component" value="Unassembled WGS sequence"/>
</dbReference>
<protein>
    <recommendedName>
        <fullName evidence="5 17">Epoxyqueuosine reductase QueH</fullName>
        <ecNumber evidence="4 17">1.17.99.6</ecNumber>
    </recommendedName>
    <alternativeName>
        <fullName evidence="15 17">Queuosine biosynthesis protein QueH</fullName>
    </alternativeName>
</protein>
<keyword evidence="13 17" id="KW-1015">Disulfide bond</keyword>
<dbReference type="GO" id="GO:0051539">
    <property type="term" value="F:4 iron, 4 sulfur cluster binding"/>
    <property type="evidence" value="ECO:0007669"/>
    <property type="project" value="UniProtKB-UniRule"/>
</dbReference>
<evidence type="ECO:0000256" key="15">
    <source>
        <dbReference type="ARBA" id="ARBA00031446"/>
    </source>
</evidence>
<evidence type="ECO:0000256" key="3">
    <source>
        <dbReference type="ARBA" id="ARBA00008207"/>
    </source>
</evidence>
<feature type="binding site" evidence="17">
    <location>
        <position position="121"/>
    </location>
    <ligand>
        <name>[4Fe-4S] cluster</name>
        <dbReference type="ChEBI" id="CHEBI:49883"/>
    </ligand>
</feature>
<keyword evidence="11 17" id="KW-0408">Iron</keyword>
<evidence type="ECO:0000256" key="7">
    <source>
        <dbReference type="ARBA" id="ARBA00022694"/>
    </source>
</evidence>
<dbReference type="EC" id="1.17.99.6" evidence="4 17"/>
<keyword evidence="6 17" id="KW-0004">4Fe-4S</keyword>
<dbReference type="GO" id="GO:0046872">
    <property type="term" value="F:metal ion binding"/>
    <property type="evidence" value="ECO:0007669"/>
    <property type="project" value="UniProtKB-KW"/>
</dbReference>
<dbReference type="PANTHER" id="PTHR36701">
    <property type="entry name" value="EPOXYQUEUOSINE REDUCTASE QUEH"/>
    <property type="match status" value="1"/>
</dbReference>
<evidence type="ECO:0000256" key="8">
    <source>
        <dbReference type="ARBA" id="ARBA00022723"/>
    </source>
</evidence>
<evidence type="ECO:0000256" key="10">
    <source>
        <dbReference type="ARBA" id="ARBA00023002"/>
    </source>
</evidence>
<feature type="binding site" evidence="17">
    <location>
        <position position="124"/>
    </location>
    <ligand>
        <name>[4Fe-4S] cluster</name>
        <dbReference type="ChEBI" id="CHEBI:49883"/>
    </ligand>
</feature>
<dbReference type="AlphaFoldDB" id="A0A1I3HXH4"/>
<evidence type="ECO:0000313" key="19">
    <source>
        <dbReference type="Proteomes" id="UP000182737"/>
    </source>
</evidence>
<keyword evidence="10 17" id="KW-0560">Oxidoreductase</keyword>
<keyword evidence="19" id="KW-1185">Reference proteome</keyword>
<dbReference type="GO" id="GO:0008616">
    <property type="term" value="P:tRNA queuosine(34) biosynthetic process"/>
    <property type="evidence" value="ECO:0007669"/>
    <property type="project" value="UniProtKB-UniRule"/>
</dbReference>
<evidence type="ECO:0000256" key="14">
    <source>
        <dbReference type="ARBA" id="ARBA00023284"/>
    </source>
</evidence>
<feature type="binding site" evidence="17">
    <location>
        <position position="32"/>
    </location>
    <ligand>
        <name>[4Fe-4S] cluster</name>
        <dbReference type="ChEBI" id="CHEBI:49883"/>
    </ligand>
</feature>
<gene>
    <name evidence="17" type="primary">queH</name>
    <name evidence="18" type="ORF">SAMN04487775_101145</name>
</gene>
<evidence type="ECO:0000256" key="13">
    <source>
        <dbReference type="ARBA" id="ARBA00023157"/>
    </source>
</evidence>
<dbReference type="PANTHER" id="PTHR36701:SF1">
    <property type="entry name" value="EPOXYQUEUOSINE REDUCTASE QUEH"/>
    <property type="match status" value="1"/>
</dbReference>
<dbReference type="EMBL" id="FORI01000001">
    <property type="protein sequence ID" value="SFI40290.1"/>
    <property type="molecule type" value="Genomic_DNA"/>
</dbReference>
<sequence length="228" mass="26390">MQQKANYQKQLDELLKELEGSAAKPSLLLHACCGPCSSYVLEYLSKYFQITVLYYNPNIYPQAEYERRLAELKKLYEVFPPALNTGVKVVECEYEPEQFYSAVGVHDQPELASEPEKGERCRRCYKFRLQRAYEYATSNHFDYFCTSLSISPFKDAVKINELGLEIESQHLANIGAVTTETSEKSPKWLISDFKKKGGFKRSLELSEEYGMYRQTYCGCVYSMKNKKD</sequence>
<evidence type="ECO:0000256" key="5">
    <source>
        <dbReference type="ARBA" id="ARBA00016895"/>
    </source>
</evidence>
<organism evidence="18 19">
    <name type="scientific">Treponema bryantii</name>
    <dbReference type="NCBI Taxonomy" id="163"/>
    <lineage>
        <taxon>Bacteria</taxon>
        <taxon>Pseudomonadati</taxon>
        <taxon>Spirochaetota</taxon>
        <taxon>Spirochaetia</taxon>
        <taxon>Spirochaetales</taxon>
        <taxon>Treponemataceae</taxon>
        <taxon>Treponema</taxon>
    </lineage>
</organism>
<reference evidence="19" key="1">
    <citation type="submission" date="2016-10" db="EMBL/GenBank/DDBJ databases">
        <authorList>
            <person name="Varghese N."/>
            <person name="Submissions S."/>
        </authorList>
    </citation>
    <scope>NUCLEOTIDE SEQUENCE [LARGE SCALE GENOMIC DNA]</scope>
    <source>
        <strain evidence="19">XBD1002</strain>
    </source>
</reference>
<keyword evidence="14 17" id="KW-0676">Redox-active center</keyword>
<dbReference type="InterPro" id="IPR003828">
    <property type="entry name" value="QueH"/>
</dbReference>
<evidence type="ECO:0000313" key="18">
    <source>
        <dbReference type="EMBL" id="SFI40290.1"/>
    </source>
</evidence>
<comment type="pathway">
    <text evidence="2 17">tRNA modification; tRNA-queuosine biosynthesis.</text>
</comment>
<accession>A0A1I3HXH4</accession>
<evidence type="ECO:0000256" key="11">
    <source>
        <dbReference type="ARBA" id="ARBA00023004"/>
    </source>
</evidence>